<dbReference type="AlphaFoldDB" id="A0A9D2QTZ1"/>
<evidence type="ECO:0000313" key="1">
    <source>
        <dbReference type="EMBL" id="HJD28719.1"/>
    </source>
</evidence>
<accession>A0A9D2QTZ1</accession>
<protein>
    <submittedName>
        <fullName evidence="1">Uncharacterized protein</fullName>
    </submittedName>
</protein>
<dbReference type="EMBL" id="DWUY01000157">
    <property type="protein sequence ID" value="HJD28719.1"/>
    <property type="molecule type" value="Genomic_DNA"/>
</dbReference>
<organism evidence="1 2">
    <name type="scientific">Candidatus Blautia avicola</name>
    <dbReference type="NCBI Taxonomy" id="2838483"/>
    <lineage>
        <taxon>Bacteria</taxon>
        <taxon>Bacillati</taxon>
        <taxon>Bacillota</taxon>
        <taxon>Clostridia</taxon>
        <taxon>Lachnospirales</taxon>
        <taxon>Lachnospiraceae</taxon>
        <taxon>Blautia</taxon>
    </lineage>
</organism>
<proteinExistence type="predicted"/>
<comment type="caution">
    <text evidence="1">The sequence shown here is derived from an EMBL/GenBank/DDBJ whole genome shotgun (WGS) entry which is preliminary data.</text>
</comment>
<reference evidence="1" key="2">
    <citation type="submission" date="2021-04" db="EMBL/GenBank/DDBJ databases">
        <authorList>
            <person name="Gilroy R."/>
        </authorList>
    </citation>
    <scope>NUCLEOTIDE SEQUENCE</scope>
    <source>
        <strain evidence="1">ChiBcec6-4105</strain>
    </source>
</reference>
<sequence>MVREVEENELNELLKLYLHEDSLPEMTEHLKDTWTSIVKELLDLLKPHLDTLWGTISQIRGDLNDEKDVNYNRAFDGIAHRLWKNSHYQNI</sequence>
<dbReference type="Proteomes" id="UP000823892">
    <property type="component" value="Unassembled WGS sequence"/>
</dbReference>
<evidence type="ECO:0000313" key="2">
    <source>
        <dbReference type="Proteomes" id="UP000823892"/>
    </source>
</evidence>
<reference evidence="1" key="1">
    <citation type="journal article" date="2021" name="PeerJ">
        <title>Extensive microbial diversity within the chicken gut microbiome revealed by metagenomics and culture.</title>
        <authorList>
            <person name="Gilroy R."/>
            <person name="Ravi A."/>
            <person name="Getino M."/>
            <person name="Pursley I."/>
            <person name="Horton D.L."/>
            <person name="Alikhan N.F."/>
            <person name="Baker D."/>
            <person name="Gharbi K."/>
            <person name="Hall N."/>
            <person name="Watson M."/>
            <person name="Adriaenssens E.M."/>
            <person name="Foster-Nyarko E."/>
            <person name="Jarju S."/>
            <person name="Secka A."/>
            <person name="Antonio M."/>
            <person name="Oren A."/>
            <person name="Chaudhuri R.R."/>
            <person name="La Ragione R."/>
            <person name="Hildebrand F."/>
            <person name="Pallen M.J."/>
        </authorList>
    </citation>
    <scope>NUCLEOTIDE SEQUENCE</scope>
    <source>
        <strain evidence="1">ChiBcec6-4105</strain>
    </source>
</reference>
<gene>
    <name evidence="1" type="ORF">H9914_06980</name>
</gene>
<name>A0A9D2QTZ1_9FIRM</name>